<dbReference type="GO" id="GO:0005829">
    <property type="term" value="C:cytosol"/>
    <property type="evidence" value="ECO:0007669"/>
    <property type="project" value="TreeGrafter"/>
</dbReference>
<comment type="similarity">
    <text evidence="10">Belongs to the protein kinase superfamily.</text>
</comment>
<evidence type="ECO:0000256" key="8">
    <source>
        <dbReference type="ARBA" id="ARBA00048679"/>
    </source>
</evidence>
<proteinExistence type="inferred from homology"/>
<reference evidence="13" key="1">
    <citation type="submission" date="2021-01" db="EMBL/GenBank/DDBJ databases">
        <authorList>
            <person name="Corre E."/>
            <person name="Pelletier E."/>
            <person name="Niang G."/>
            <person name="Scheremetjew M."/>
            <person name="Finn R."/>
            <person name="Kale V."/>
            <person name="Holt S."/>
            <person name="Cochrane G."/>
            <person name="Meng A."/>
            <person name="Brown T."/>
            <person name="Cohen L."/>
        </authorList>
    </citation>
    <scope>NUCLEOTIDE SEQUENCE</scope>
    <source>
        <strain evidence="13">CCMP441</strain>
        <strain evidence="14">CCMP644</strain>
    </source>
</reference>
<dbReference type="EC" id="2.7.11.1" evidence="1"/>
<evidence type="ECO:0000313" key="14">
    <source>
        <dbReference type="EMBL" id="CAD8971448.1"/>
    </source>
</evidence>
<keyword evidence="2 10" id="KW-0723">Serine/threonine-protein kinase</keyword>
<evidence type="ECO:0000256" key="4">
    <source>
        <dbReference type="ARBA" id="ARBA00022741"/>
    </source>
</evidence>
<comment type="catalytic activity">
    <reaction evidence="7">
        <text>L-threonyl-[protein] + ATP = O-phospho-L-threonyl-[protein] + ADP + H(+)</text>
        <dbReference type="Rhea" id="RHEA:46608"/>
        <dbReference type="Rhea" id="RHEA-COMP:11060"/>
        <dbReference type="Rhea" id="RHEA-COMP:11605"/>
        <dbReference type="ChEBI" id="CHEBI:15378"/>
        <dbReference type="ChEBI" id="CHEBI:30013"/>
        <dbReference type="ChEBI" id="CHEBI:30616"/>
        <dbReference type="ChEBI" id="CHEBI:61977"/>
        <dbReference type="ChEBI" id="CHEBI:456216"/>
        <dbReference type="EC" id="2.7.11.1"/>
    </reaction>
</comment>
<name>A0A6U2FMU5_HEMAN</name>
<dbReference type="InterPro" id="IPR045216">
    <property type="entry name" value="CK2_alpha"/>
</dbReference>
<dbReference type="EMBL" id="HBFX01037316">
    <property type="protein sequence ID" value="CAD8971448.1"/>
    <property type="molecule type" value="Transcribed_RNA"/>
</dbReference>
<evidence type="ECO:0000313" key="13">
    <source>
        <dbReference type="EMBL" id="CAD8747109.1"/>
    </source>
</evidence>
<feature type="region of interest" description="Disordered" evidence="11">
    <location>
        <begin position="1"/>
        <end position="22"/>
    </location>
</feature>
<dbReference type="Gene3D" id="1.10.510.10">
    <property type="entry name" value="Transferase(Phosphotransferase) domain 1"/>
    <property type="match status" value="1"/>
</dbReference>
<keyword evidence="5" id="KW-0418">Kinase</keyword>
<dbReference type="GO" id="GO:0005956">
    <property type="term" value="C:protein kinase CK2 complex"/>
    <property type="evidence" value="ECO:0007669"/>
    <property type="project" value="TreeGrafter"/>
</dbReference>
<evidence type="ECO:0000256" key="11">
    <source>
        <dbReference type="SAM" id="MobiDB-lite"/>
    </source>
</evidence>
<dbReference type="PANTHER" id="PTHR24054">
    <property type="entry name" value="CASEIN KINASE II SUBUNIT ALPHA"/>
    <property type="match status" value="1"/>
</dbReference>
<feature type="domain" description="Protein kinase" evidence="12">
    <location>
        <begin position="42"/>
        <end position="327"/>
    </location>
</feature>
<evidence type="ECO:0000256" key="3">
    <source>
        <dbReference type="ARBA" id="ARBA00022679"/>
    </source>
</evidence>
<dbReference type="PROSITE" id="PS00107">
    <property type="entry name" value="PROTEIN_KINASE_ATP"/>
    <property type="match status" value="1"/>
</dbReference>
<evidence type="ECO:0000256" key="5">
    <source>
        <dbReference type="ARBA" id="ARBA00022777"/>
    </source>
</evidence>
<dbReference type="GO" id="GO:0005524">
    <property type="term" value="F:ATP binding"/>
    <property type="evidence" value="ECO:0007669"/>
    <property type="project" value="UniProtKB-UniRule"/>
</dbReference>
<dbReference type="AlphaFoldDB" id="A0A6U2FMU5"/>
<feature type="binding site" evidence="9">
    <location>
        <position position="71"/>
    </location>
    <ligand>
        <name>ATP</name>
        <dbReference type="ChEBI" id="CHEBI:30616"/>
    </ligand>
</feature>
<dbReference type="FunFam" id="3.30.200.20:FF:000088">
    <property type="entry name" value="Casein kinase II subunit alpha"/>
    <property type="match status" value="1"/>
</dbReference>
<dbReference type="GO" id="GO:0005634">
    <property type="term" value="C:nucleus"/>
    <property type="evidence" value="ECO:0007669"/>
    <property type="project" value="TreeGrafter"/>
</dbReference>
<keyword evidence="4 9" id="KW-0547">Nucleotide-binding</keyword>
<comment type="catalytic activity">
    <reaction evidence="8">
        <text>L-seryl-[protein] + ATP = O-phospho-L-seryl-[protein] + ADP + H(+)</text>
        <dbReference type="Rhea" id="RHEA:17989"/>
        <dbReference type="Rhea" id="RHEA-COMP:9863"/>
        <dbReference type="Rhea" id="RHEA-COMP:11604"/>
        <dbReference type="ChEBI" id="CHEBI:15378"/>
        <dbReference type="ChEBI" id="CHEBI:29999"/>
        <dbReference type="ChEBI" id="CHEBI:30616"/>
        <dbReference type="ChEBI" id="CHEBI:83421"/>
        <dbReference type="ChEBI" id="CHEBI:456216"/>
        <dbReference type="EC" id="2.7.11.1"/>
    </reaction>
</comment>
<dbReference type="InterPro" id="IPR000719">
    <property type="entry name" value="Prot_kinase_dom"/>
</dbReference>
<dbReference type="InterPro" id="IPR011009">
    <property type="entry name" value="Kinase-like_dom_sf"/>
</dbReference>
<dbReference type="GO" id="GO:0004674">
    <property type="term" value="F:protein serine/threonine kinase activity"/>
    <property type="evidence" value="ECO:0007669"/>
    <property type="project" value="UniProtKB-KW"/>
</dbReference>
<dbReference type="InterPro" id="IPR017441">
    <property type="entry name" value="Protein_kinase_ATP_BS"/>
</dbReference>
<dbReference type="CDD" id="cd14132">
    <property type="entry name" value="STKc_CK2_alpha"/>
    <property type="match status" value="1"/>
</dbReference>
<gene>
    <name evidence="14" type="ORF">HAND00432_LOCUS22449</name>
    <name evidence="13" type="ORF">HAND1043_LOCUS13606</name>
</gene>
<evidence type="ECO:0000256" key="1">
    <source>
        <dbReference type="ARBA" id="ARBA00012513"/>
    </source>
</evidence>
<dbReference type="PROSITE" id="PS50011">
    <property type="entry name" value="PROTEIN_KINASE_DOM"/>
    <property type="match status" value="1"/>
</dbReference>
<protein>
    <recommendedName>
        <fullName evidence="1">non-specific serine/threonine protein kinase</fullName>
        <ecNumber evidence="1">2.7.11.1</ecNumber>
    </recommendedName>
</protein>
<dbReference type="SUPFAM" id="SSF56112">
    <property type="entry name" value="Protein kinase-like (PK-like)"/>
    <property type="match status" value="1"/>
</dbReference>
<evidence type="ECO:0000259" key="12">
    <source>
        <dbReference type="PROSITE" id="PS50011"/>
    </source>
</evidence>
<feature type="region of interest" description="Disordered" evidence="11">
    <location>
        <begin position="334"/>
        <end position="353"/>
    </location>
</feature>
<sequence length="353" mass="40631">MASVSPVPAATGAGGQAANPQQFLTDTDYESMPIHWNDCEDYEIIRKVGRGKYSEVFEGWKVSCEDKVIVKCLKPVRQRKIKREIKILQNLRGGPNVIQLLDTVRDPGSKTPSLVFEHVANTDFKILYPTLTDMDIRYYIHELLVALAFAHANGVMHRDVKPHNVMIDHSQRKLRLIDWGLAEFYCPGTEYNVRVASRYFKGPELLVDYREYDYSLDMWSLGAMFAGMIFRKEPFFHGHDNYDQLVKIAKVLGTDELYAYLDKYDVQLDRHYDGILGRHTRKSWHSFVNRDNQHLVSPEALDFLDQCLRYDHKTRITPQDALQHAYFAPVKASVPRRDGNTQQGEGFANVSQG</sequence>
<evidence type="ECO:0000256" key="10">
    <source>
        <dbReference type="RuleBase" id="RU000304"/>
    </source>
</evidence>
<dbReference type="PROSITE" id="PS00108">
    <property type="entry name" value="PROTEIN_KINASE_ST"/>
    <property type="match status" value="1"/>
</dbReference>
<evidence type="ECO:0000256" key="2">
    <source>
        <dbReference type="ARBA" id="ARBA00022527"/>
    </source>
</evidence>
<dbReference type="Gene3D" id="3.30.200.20">
    <property type="entry name" value="Phosphorylase Kinase, domain 1"/>
    <property type="match status" value="1"/>
</dbReference>
<keyword evidence="3" id="KW-0808">Transferase</keyword>
<dbReference type="SMART" id="SM00220">
    <property type="entry name" value="S_TKc"/>
    <property type="match status" value="1"/>
</dbReference>
<accession>A0A6U2FMU5</accession>
<dbReference type="GO" id="GO:0051726">
    <property type="term" value="P:regulation of cell cycle"/>
    <property type="evidence" value="ECO:0007669"/>
    <property type="project" value="TreeGrafter"/>
</dbReference>
<dbReference type="InterPro" id="IPR008271">
    <property type="entry name" value="Ser/Thr_kinase_AS"/>
</dbReference>
<keyword evidence="6 9" id="KW-0067">ATP-binding</keyword>
<evidence type="ECO:0000256" key="9">
    <source>
        <dbReference type="PROSITE-ProRule" id="PRU10141"/>
    </source>
</evidence>
<dbReference type="Pfam" id="PF00069">
    <property type="entry name" value="Pkinase"/>
    <property type="match status" value="1"/>
</dbReference>
<dbReference type="FunFam" id="1.10.510.10:FF:000059">
    <property type="entry name" value="Casein kinase II subunit alpha"/>
    <property type="match status" value="1"/>
</dbReference>
<evidence type="ECO:0000256" key="7">
    <source>
        <dbReference type="ARBA" id="ARBA00047899"/>
    </source>
</evidence>
<organism evidence="13">
    <name type="scientific">Hemiselmis andersenii</name>
    <name type="common">Cryptophyte alga</name>
    <dbReference type="NCBI Taxonomy" id="464988"/>
    <lineage>
        <taxon>Eukaryota</taxon>
        <taxon>Cryptophyceae</taxon>
        <taxon>Cryptomonadales</taxon>
        <taxon>Hemiselmidaceae</taxon>
        <taxon>Hemiselmis</taxon>
    </lineage>
</organism>
<dbReference type="EMBL" id="HBFK01022003">
    <property type="protein sequence ID" value="CAD8747109.1"/>
    <property type="molecule type" value="Transcribed_RNA"/>
</dbReference>
<dbReference type="PANTHER" id="PTHR24054:SF0">
    <property type="entry name" value="CASEIN KINASE II SUBUNIT ALPHA"/>
    <property type="match status" value="1"/>
</dbReference>
<evidence type="ECO:0000256" key="6">
    <source>
        <dbReference type="ARBA" id="ARBA00022840"/>
    </source>
</evidence>
<feature type="compositionally biased region" description="Polar residues" evidence="11">
    <location>
        <begin position="340"/>
        <end position="353"/>
    </location>
</feature>